<sequence>MSDLEGMRGSVLDPLLFLVLIGDIDTTLQHSEASSFADDTRIKKQISSVEDASYLTLQRILEWAAENNMALNGDKFELLRYVPMKRKLPHSATKAMAKVFSAKNMSGT</sequence>
<proteinExistence type="predicted"/>
<dbReference type="Proteomes" id="UP001286313">
    <property type="component" value="Unassembled WGS sequence"/>
</dbReference>
<reference evidence="1" key="1">
    <citation type="submission" date="2023-10" db="EMBL/GenBank/DDBJ databases">
        <title>Genome assemblies of two species of porcelain crab, Petrolisthes cinctipes and Petrolisthes manimaculis (Anomura: Porcellanidae).</title>
        <authorList>
            <person name="Angst P."/>
        </authorList>
    </citation>
    <scope>NUCLEOTIDE SEQUENCE</scope>
    <source>
        <strain evidence="1">PB745_01</strain>
        <tissue evidence="1">Gill</tissue>
    </source>
</reference>
<keyword evidence="2" id="KW-1185">Reference proteome</keyword>
<dbReference type="AlphaFoldDB" id="A0AAE1K4G2"/>
<evidence type="ECO:0000313" key="2">
    <source>
        <dbReference type="Proteomes" id="UP001286313"/>
    </source>
</evidence>
<dbReference type="EMBL" id="JAWQEG010004252">
    <property type="protein sequence ID" value="KAK3862420.1"/>
    <property type="molecule type" value="Genomic_DNA"/>
</dbReference>
<protein>
    <recommendedName>
        <fullName evidence="3">Reverse transcriptase domain-containing protein</fullName>
    </recommendedName>
</protein>
<evidence type="ECO:0008006" key="3">
    <source>
        <dbReference type="Google" id="ProtNLM"/>
    </source>
</evidence>
<gene>
    <name evidence="1" type="ORF">Pcinc_031720</name>
</gene>
<organism evidence="1 2">
    <name type="scientific">Petrolisthes cinctipes</name>
    <name type="common">Flat porcelain crab</name>
    <dbReference type="NCBI Taxonomy" id="88211"/>
    <lineage>
        <taxon>Eukaryota</taxon>
        <taxon>Metazoa</taxon>
        <taxon>Ecdysozoa</taxon>
        <taxon>Arthropoda</taxon>
        <taxon>Crustacea</taxon>
        <taxon>Multicrustacea</taxon>
        <taxon>Malacostraca</taxon>
        <taxon>Eumalacostraca</taxon>
        <taxon>Eucarida</taxon>
        <taxon>Decapoda</taxon>
        <taxon>Pleocyemata</taxon>
        <taxon>Anomura</taxon>
        <taxon>Galatheoidea</taxon>
        <taxon>Porcellanidae</taxon>
        <taxon>Petrolisthes</taxon>
    </lineage>
</organism>
<accession>A0AAE1K4G2</accession>
<evidence type="ECO:0000313" key="1">
    <source>
        <dbReference type="EMBL" id="KAK3862420.1"/>
    </source>
</evidence>
<name>A0AAE1K4G2_PETCI</name>
<comment type="caution">
    <text evidence="1">The sequence shown here is derived from an EMBL/GenBank/DDBJ whole genome shotgun (WGS) entry which is preliminary data.</text>
</comment>